<dbReference type="Proteomes" id="UP000676776">
    <property type="component" value="Unassembled WGS sequence"/>
</dbReference>
<dbReference type="EMBL" id="JAGEVF010000016">
    <property type="protein sequence ID" value="MBO3117980.1"/>
    <property type="molecule type" value="Genomic_DNA"/>
</dbReference>
<reference evidence="1 2" key="1">
    <citation type="submission" date="2021-03" db="EMBL/GenBank/DDBJ databases">
        <title>Winogradskyella sp. nov., isolated from costal sediment.</title>
        <authorList>
            <person name="Gao C."/>
        </authorList>
    </citation>
    <scope>NUCLEOTIDE SEQUENCE [LARGE SCALE GENOMIC DNA]</scope>
    <source>
        <strain evidence="1 2">DF17</strain>
    </source>
</reference>
<dbReference type="RefSeq" id="WP_208155335.1">
    <property type="nucleotide sequence ID" value="NZ_JAGEVF010000016.1"/>
</dbReference>
<dbReference type="Gene3D" id="2.60.40.1930">
    <property type="match status" value="1"/>
</dbReference>
<name>A0ABS3T5G2_9FLAO</name>
<comment type="caution">
    <text evidence="1">The sequence shown here is derived from an EMBL/GenBank/DDBJ whole genome shotgun (WGS) entry which is preliminary data.</text>
</comment>
<keyword evidence="2" id="KW-1185">Reference proteome</keyword>
<evidence type="ECO:0000313" key="1">
    <source>
        <dbReference type="EMBL" id="MBO3117980.1"/>
    </source>
</evidence>
<gene>
    <name evidence="1" type="ORF">J4050_14580</name>
</gene>
<sequence>MKEKEFQFKGLLIVFIFCFIGVSYGQDNSDFIIKKFEDYSAFPREYTYVHLNKSIYIKGEMMGFTAYVFDKFDRTPSTATTNLYCVVKDSTKQILKKKLIRVKDGVASNVLNIDSTFTSGNYTVDFYTNWMRNFNENNYFTQNFTVIDPEKQQFVETTSEASVYDVQVLAEGGHLVENIQNTIAIIVKDQRGLGIKNASGRIVDMNGEIITEFQLDNQGIGKTILNPLRGEPYKVVILDPEGDVIEKTISSVEAYGINMSISPLKDDIIVTLRTNDKTLKNIKSDIYTIGIHNGKGMVKTNVSFNSEPVINQKVNGSSLFSGINVITVFNQQNQPVLERLYFNHSSIKTSEVTVSPKARVSLDTVKLQLLAKTIVDTSKLQNVSISVLPSNTKSYNFDGGIASRIYLEPYVKGYIENASYYFSGSTPKIKYDLDNLLLAQGWSSYDWKTIFSYPPLIRNDFEFGISIDATINSKNPEGSYFSYPIKNNTSEIFVLDNTNNTFSQKGLFPEEGEAYRLSKGDSYTKPGANVRFFPYEFPDFDIDIKPYNVNDKNVLAYSTSSTDGIKEQSWKDSEVEELDEVVLTLKKRKTRIESLGKKYFGKIALVTEDVQESNITLDIWLQRYNYLTRETPQGDLLIIDPTAALSNGGQTPLIYLDDVLLSDARILLNFRMEEIDYVVMDKQGGNTGIRGAAGELRIYTRPLLDRKLNRDNVSEYPFPLAFETNKTYFTPKYQLFDTPFFRDYGVISWQPNLKFEAPGRLDLKFFNTETSEIKLFIQGFINEDTFISEIKTVDLSATRVD</sequence>
<evidence type="ECO:0008006" key="3">
    <source>
        <dbReference type="Google" id="ProtNLM"/>
    </source>
</evidence>
<proteinExistence type="predicted"/>
<organism evidence="1 2">
    <name type="scientific">Winogradskyella pelagia</name>
    <dbReference type="NCBI Taxonomy" id="2819984"/>
    <lineage>
        <taxon>Bacteria</taxon>
        <taxon>Pseudomonadati</taxon>
        <taxon>Bacteroidota</taxon>
        <taxon>Flavobacteriia</taxon>
        <taxon>Flavobacteriales</taxon>
        <taxon>Flavobacteriaceae</taxon>
        <taxon>Winogradskyella</taxon>
    </lineage>
</organism>
<accession>A0ABS3T5G2</accession>
<protein>
    <recommendedName>
        <fullName evidence="3">MG2 domain-containing protein</fullName>
    </recommendedName>
</protein>
<evidence type="ECO:0000313" key="2">
    <source>
        <dbReference type="Proteomes" id="UP000676776"/>
    </source>
</evidence>